<proteinExistence type="predicted"/>
<evidence type="ECO:0000313" key="2">
    <source>
        <dbReference type="Proteomes" id="UP001141327"/>
    </source>
</evidence>
<evidence type="ECO:0008006" key="3">
    <source>
        <dbReference type="Google" id="ProtNLM"/>
    </source>
</evidence>
<reference evidence="1" key="1">
    <citation type="journal article" date="2022" name="bioRxiv">
        <title>Genomics of Preaxostyla Flagellates Illuminates Evolutionary Transitions and the Path Towards Mitochondrial Loss.</title>
        <authorList>
            <person name="Novak L.V.F."/>
            <person name="Treitli S.C."/>
            <person name="Pyrih J."/>
            <person name="Halakuc P."/>
            <person name="Pipaliya S.V."/>
            <person name="Vacek V."/>
            <person name="Brzon O."/>
            <person name="Soukal P."/>
            <person name="Eme L."/>
            <person name="Dacks J.B."/>
            <person name="Karnkowska A."/>
            <person name="Elias M."/>
            <person name="Hampl V."/>
        </authorList>
    </citation>
    <scope>NUCLEOTIDE SEQUENCE</scope>
    <source>
        <strain evidence="1">RCP-MX</strain>
    </source>
</reference>
<gene>
    <name evidence="1" type="ORF">PAPYR_9211</name>
</gene>
<protein>
    <recommendedName>
        <fullName evidence="3">F-box domain-containing protein</fullName>
    </recommendedName>
</protein>
<dbReference type="Proteomes" id="UP001141327">
    <property type="component" value="Unassembled WGS sequence"/>
</dbReference>
<comment type="caution">
    <text evidence="1">The sequence shown here is derived from an EMBL/GenBank/DDBJ whole genome shotgun (WGS) entry which is preliminary data.</text>
</comment>
<sequence length="689" mass="75245">MLERLPDDILRYIYNISSEPLRIYVIYLGLNHRLRTLLRGKIHRISFANHKGDLCPLANEIHLEHAPPQGSLAGDRLVDACACLPPGDALAALVGPCRALEQLELPLEGAVGITPDHPPRDYRGWVDEAFANHPGLHTLQIPCLAGLIPQALDRILEHVGGSLRCLEVHTSPTARQARSQPGGRLPQAIATRCPQLVTLRMGINWALSFAAPRLLAEMPHLERWVVPWHSATGYSMVDPPRGSVARWTAVDPYGGSISWPTTAYVSRSGLVLPTYPPYSHVPPLVELRLRCGDADENLVQLLSKQAPCLRTLTLDGLAVRRAGLLADLGQLRDLRRLAVNCAIFEGPPDGPLCLASPTLEQASLQFGCEYPIALCLDCPALVSLHALPPSIGLSFAGPAPPRLAAIAGFDPRPLLGGGGGLASALQRVDSVVCQGIAELDAICTLPTLRAATRMTVRAAPQDGSGAQLRPSHSLAMLGLAIDHATPVSVLFIRAAGLTRLWLHAGFRTGRVELYCPKLLHLEVTDFHEGRAARHHPLQILWRPTVRSVLRSLRLDHIFWGDFGVLAGLLDPGMSPIGNTLMALACQMPRKSTPDQVGQLLGWIHKYPHLRVLFLRGLELLPPPQSAEFRLDHLAELEFCRCEFDRVLIACPSLQSVSFDSCHAKEIVYHGIHPLLKRLPGPRRTPVRSE</sequence>
<name>A0ABQ8U8Z7_9EUKA</name>
<organism evidence="1 2">
    <name type="scientific">Paratrimastix pyriformis</name>
    <dbReference type="NCBI Taxonomy" id="342808"/>
    <lineage>
        <taxon>Eukaryota</taxon>
        <taxon>Metamonada</taxon>
        <taxon>Preaxostyla</taxon>
        <taxon>Paratrimastigidae</taxon>
        <taxon>Paratrimastix</taxon>
    </lineage>
</organism>
<dbReference type="EMBL" id="JAPMOS010000093">
    <property type="protein sequence ID" value="KAJ4455784.1"/>
    <property type="molecule type" value="Genomic_DNA"/>
</dbReference>
<dbReference type="InterPro" id="IPR032675">
    <property type="entry name" value="LRR_dom_sf"/>
</dbReference>
<dbReference type="SUPFAM" id="SSF52047">
    <property type="entry name" value="RNI-like"/>
    <property type="match status" value="1"/>
</dbReference>
<evidence type="ECO:0000313" key="1">
    <source>
        <dbReference type="EMBL" id="KAJ4455784.1"/>
    </source>
</evidence>
<accession>A0ABQ8U8Z7</accession>
<keyword evidence="2" id="KW-1185">Reference proteome</keyword>
<dbReference type="Gene3D" id="3.80.10.10">
    <property type="entry name" value="Ribonuclease Inhibitor"/>
    <property type="match status" value="1"/>
</dbReference>